<keyword evidence="4 7" id="KW-1133">Transmembrane helix</keyword>
<evidence type="ECO:0000313" key="9">
    <source>
        <dbReference type="EMBL" id="VAV88999.1"/>
    </source>
</evidence>
<dbReference type="Gene3D" id="1.20.81.30">
    <property type="entry name" value="Type II secretion system (T2SS), domain F"/>
    <property type="match status" value="1"/>
</dbReference>
<sequence>MADMTFILVAVLAFVSIAGVGWVFAGGSENKVNAKRVKTLGAGDGRRKKKISSVDLANSRRKQVQETLKDLEAHQKEQRKQSISLKAQIEQAGLSWSPTGFWIGNLVVGCIIFGLLVFTGRPILIAAGLGVGGGFGLPRWVLGFLRKRRMKKFSKEFANAIDIIVRGVKSGLPLNECLQIIGRESPDPVGPEFKQLVEGQTVGVDLPVGLEKMFTRMPLPELNFFAIVLTIQQKTGGNLAEALENLANVLRARKRMREKIQAMSSEAKASSMIIGSLPPLVGTIVYFTTPAYMSLMFTETNGQLMLAGGAFWMASGIFVMKKMINFDI</sequence>
<evidence type="ECO:0000259" key="8">
    <source>
        <dbReference type="Pfam" id="PF00482"/>
    </source>
</evidence>
<feature type="coiled-coil region" evidence="6">
    <location>
        <begin position="54"/>
        <end position="81"/>
    </location>
</feature>
<evidence type="ECO:0000256" key="3">
    <source>
        <dbReference type="ARBA" id="ARBA00022692"/>
    </source>
</evidence>
<keyword evidence="3 7" id="KW-0812">Transmembrane</keyword>
<feature type="transmembrane region" description="Helical" evidence="7">
    <location>
        <begin position="301"/>
        <end position="320"/>
    </location>
</feature>
<feature type="domain" description="Type II secretion system protein GspF" evidence="8">
    <location>
        <begin position="162"/>
        <end position="286"/>
    </location>
</feature>
<keyword evidence="6" id="KW-0175">Coiled coil</keyword>
<dbReference type="EMBL" id="UOEE01000081">
    <property type="protein sequence ID" value="VAV88999.1"/>
    <property type="molecule type" value="Genomic_DNA"/>
</dbReference>
<dbReference type="Pfam" id="PF00482">
    <property type="entry name" value="T2SSF"/>
    <property type="match status" value="1"/>
</dbReference>
<keyword evidence="2" id="KW-1003">Cell membrane</keyword>
<dbReference type="GO" id="GO:0005886">
    <property type="term" value="C:plasma membrane"/>
    <property type="evidence" value="ECO:0007669"/>
    <property type="project" value="UniProtKB-SubCell"/>
</dbReference>
<evidence type="ECO:0000256" key="4">
    <source>
        <dbReference type="ARBA" id="ARBA00022989"/>
    </source>
</evidence>
<dbReference type="AlphaFoldDB" id="A0A3B0RA16"/>
<evidence type="ECO:0000256" key="1">
    <source>
        <dbReference type="ARBA" id="ARBA00004651"/>
    </source>
</evidence>
<evidence type="ECO:0000256" key="2">
    <source>
        <dbReference type="ARBA" id="ARBA00022475"/>
    </source>
</evidence>
<dbReference type="InterPro" id="IPR042094">
    <property type="entry name" value="T2SS_GspF_sf"/>
</dbReference>
<protein>
    <submittedName>
        <fullName evidence="9">Flp pilus assembly protein TadB</fullName>
    </submittedName>
</protein>
<dbReference type="InterPro" id="IPR018076">
    <property type="entry name" value="T2SS_GspF_dom"/>
</dbReference>
<name>A0A3B0RA16_9ZZZZ</name>
<evidence type="ECO:0000256" key="7">
    <source>
        <dbReference type="SAM" id="Phobius"/>
    </source>
</evidence>
<dbReference type="PANTHER" id="PTHR35007">
    <property type="entry name" value="INTEGRAL MEMBRANE PROTEIN-RELATED"/>
    <property type="match status" value="1"/>
</dbReference>
<feature type="coiled-coil region" evidence="6">
    <location>
        <begin position="239"/>
        <end position="266"/>
    </location>
</feature>
<gene>
    <name evidence="9" type="ORF">MNBD_ALPHA06-1553</name>
</gene>
<reference evidence="9" key="1">
    <citation type="submission" date="2018-06" db="EMBL/GenBank/DDBJ databases">
        <authorList>
            <person name="Zhirakovskaya E."/>
        </authorList>
    </citation>
    <scope>NUCLEOTIDE SEQUENCE</scope>
</reference>
<feature type="transmembrane region" description="Helical" evidence="7">
    <location>
        <begin position="124"/>
        <end position="145"/>
    </location>
</feature>
<dbReference type="PANTHER" id="PTHR35007:SF1">
    <property type="entry name" value="PILUS ASSEMBLY PROTEIN"/>
    <property type="match status" value="1"/>
</dbReference>
<proteinExistence type="predicted"/>
<evidence type="ECO:0000256" key="6">
    <source>
        <dbReference type="SAM" id="Coils"/>
    </source>
</evidence>
<feature type="transmembrane region" description="Helical" evidence="7">
    <location>
        <begin position="99"/>
        <end position="118"/>
    </location>
</feature>
<feature type="transmembrane region" description="Helical" evidence="7">
    <location>
        <begin position="6"/>
        <end position="25"/>
    </location>
</feature>
<comment type="subcellular location">
    <subcellularLocation>
        <location evidence="1">Cell membrane</location>
        <topology evidence="1">Multi-pass membrane protein</topology>
    </subcellularLocation>
</comment>
<feature type="transmembrane region" description="Helical" evidence="7">
    <location>
        <begin position="269"/>
        <end position="289"/>
    </location>
</feature>
<accession>A0A3B0RA16</accession>
<evidence type="ECO:0000256" key="5">
    <source>
        <dbReference type="ARBA" id="ARBA00023136"/>
    </source>
</evidence>
<keyword evidence="5 7" id="KW-0472">Membrane</keyword>
<organism evidence="9">
    <name type="scientific">hydrothermal vent metagenome</name>
    <dbReference type="NCBI Taxonomy" id="652676"/>
    <lineage>
        <taxon>unclassified sequences</taxon>
        <taxon>metagenomes</taxon>
        <taxon>ecological metagenomes</taxon>
    </lineage>
</organism>